<name>A0A8J2K0X3_9HEXA</name>
<proteinExistence type="predicted"/>
<comment type="caution">
    <text evidence="1">The sequence shown here is derived from an EMBL/GenBank/DDBJ whole genome shotgun (WGS) entry which is preliminary data.</text>
</comment>
<accession>A0A8J2K0X3</accession>
<reference evidence="1" key="1">
    <citation type="submission" date="2021-06" db="EMBL/GenBank/DDBJ databases">
        <authorList>
            <person name="Hodson N. C."/>
            <person name="Mongue J. A."/>
            <person name="Jaron S. K."/>
        </authorList>
    </citation>
    <scope>NUCLEOTIDE SEQUENCE</scope>
</reference>
<dbReference type="Proteomes" id="UP000708208">
    <property type="component" value="Unassembled WGS sequence"/>
</dbReference>
<sequence>MSAVNTDRVCMKIQLTGAFGSEGFPEELLVSESSLMRNVTRANARIRVPPLPGFLSPTPDSLVWNERGVDYMDMPSALPVTFQLRFSLEMCQPTKRRGNSLEPKLPFSSSFPLLITSHISSCHALTF</sequence>
<dbReference type="EMBL" id="CAJVCH010125086">
    <property type="protein sequence ID" value="CAG7725655.1"/>
    <property type="molecule type" value="Genomic_DNA"/>
</dbReference>
<keyword evidence="2" id="KW-1185">Reference proteome</keyword>
<protein>
    <submittedName>
        <fullName evidence="1">Uncharacterized protein</fullName>
    </submittedName>
</protein>
<evidence type="ECO:0000313" key="1">
    <source>
        <dbReference type="EMBL" id="CAG7725655.1"/>
    </source>
</evidence>
<organism evidence="1 2">
    <name type="scientific">Allacma fusca</name>
    <dbReference type="NCBI Taxonomy" id="39272"/>
    <lineage>
        <taxon>Eukaryota</taxon>
        <taxon>Metazoa</taxon>
        <taxon>Ecdysozoa</taxon>
        <taxon>Arthropoda</taxon>
        <taxon>Hexapoda</taxon>
        <taxon>Collembola</taxon>
        <taxon>Symphypleona</taxon>
        <taxon>Sminthuridae</taxon>
        <taxon>Allacma</taxon>
    </lineage>
</organism>
<evidence type="ECO:0000313" key="2">
    <source>
        <dbReference type="Proteomes" id="UP000708208"/>
    </source>
</evidence>
<dbReference type="AlphaFoldDB" id="A0A8J2K0X3"/>
<gene>
    <name evidence="1" type="ORF">AFUS01_LOCUS14602</name>
</gene>